<protein>
    <submittedName>
        <fullName evidence="2">Uncharacterized protein</fullName>
    </submittedName>
</protein>
<evidence type="ECO:0000313" key="2">
    <source>
        <dbReference type="EMBL" id="KAI9200410.1"/>
    </source>
</evidence>
<feature type="region of interest" description="Disordered" evidence="1">
    <location>
        <begin position="17"/>
        <end position="54"/>
    </location>
</feature>
<name>A0AAD5JSV5_ACENE</name>
<reference evidence="2" key="2">
    <citation type="submission" date="2023-02" db="EMBL/GenBank/DDBJ databases">
        <authorList>
            <person name="Swenson N.G."/>
            <person name="Wegrzyn J.L."/>
            <person name="Mcevoy S.L."/>
        </authorList>
    </citation>
    <scope>NUCLEOTIDE SEQUENCE</scope>
    <source>
        <strain evidence="2">91603</strain>
        <tissue evidence="2">Leaf</tissue>
    </source>
</reference>
<gene>
    <name evidence="2" type="ORF">LWI28_007329</name>
</gene>
<keyword evidence="3" id="KW-1185">Reference proteome</keyword>
<feature type="compositionally biased region" description="Gly residues" evidence="1">
    <location>
        <begin position="22"/>
        <end position="33"/>
    </location>
</feature>
<feature type="compositionally biased region" description="Low complexity" evidence="1">
    <location>
        <begin position="39"/>
        <end position="52"/>
    </location>
</feature>
<organism evidence="2 3">
    <name type="scientific">Acer negundo</name>
    <name type="common">Box elder</name>
    <dbReference type="NCBI Taxonomy" id="4023"/>
    <lineage>
        <taxon>Eukaryota</taxon>
        <taxon>Viridiplantae</taxon>
        <taxon>Streptophyta</taxon>
        <taxon>Embryophyta</taxon>
        <taxon>Tracheophyta</taxon>
        <taxon>Spermatophyta</taxon>
        <taxon>Magnoliopsida</taxon>
        <taxon>eudicotyledons</taxon>
        <taxon>Gunneridae</taxon>
        <taxon>Pentapetalae</taxon>
        <taxon>rosids</taxon>
        <taxon>malvids</taxon>
        <taxon>Sapindales</taxon>
        <taxon>Sapindaceae</taxon>
        <taxon>Hippocastanoideae</taxon>
        <taxon>Acereae</taxon>
        <taxon>Acer</taxon>
    </lineage>
</organism>
<accession>A0AAD5JSV5</accession>
<dbReference type="AlphaFoldDB" id="A0AAD5JSV5"/>
<reference evidence="2" key="1">
    <citation type="journal article" date="2022" name="Plant J.">
        <title>Strategies of tolerance reflected in two North American maple genomes.</title>
        <authorList>
            <person name="McEvoy S.L."/>
            <person name="Sezen U.U."/>
            <person name="Trouern-Trend A."/>
            <person name="McMahon S.M."/>
            <person name="Schaberg P.G."/>
            <person name="Yang J."/>
            <person name="Wegrzyn J.L."/>
            <person name="Swenson N.G."/>
        </authorList>
    </citation>
    <scope>NUCLEOTIDE SEQUENCE</scope>
    <source>
        <strain evidence="2">91603</strain>
    </source>
</reference>
<sequence length="82" mass="8823">MHLISWHCLQFRIEQKKKNLSGRGGGGGGGGAAGEARSKPNQTKPKPTPTLSKSKEENFVISYKFVPSLAETQQAPICQRAG</sequence>
<dbReference type="EMBL" id="JAJSOW010000001">
    <property type="protein sequence ID" value="KAI9200410.1"/>
    <property type="molecule type" value="Genomic_DNA"/>
</dbReference>
<proteinExistence type="predicted"/>
<dbReference type="Proteomes" id="UP001064489">
    <property type="component" value="Chromosome 9"/>
</dbReference>
<comment type="caution">
    <text evidence="2">The sequence shown here is derived from an EMBL/GenBank/DDBJ whole genome shotgun (WGS) entry which is preliminary data.</text>
</comment>
<evidence type="ECO:0000313" key="3">
    <source>
        <dbReference type="Proteomes" id="UP001064489"/>
    </source>
</evidence>
<evidence type="ECO:0000256" key="1">
    <source>
        <dbReference type="SAM" id="MobiDB-lite"/>
    </source>
</evidence>